<dbReference type="Proteomes" id="UP000316614">
    <property type="component" value="Chromosome"/>
</dbReference>
<dbReference type="Gene3D" id="3.30.450.20">
    <property type="entry name" value="PAS domain"/>
    <property type="match status" value="6"/>
</dbReference>
<dbReference type="Pfam" id="PF08448">
    <property type="entry name" value="PAS_4"/>
    <property type="match status" value="1"/>
</dbReference>
<keyword evidence="3" id="KW-0597">Phosphoprotein</keyword>
<dbReference type="InterPro" id="IPR001610">
    <property type="entry name" value="PAC"/>
</dbReference>
<reference evidence="8 9" key="1">
    <citation type="submission" date="2019-06" db="EMBL/GenBank/DDBJ databases">
        <title>Echinicola alkalisoli sp. nov. isolated from saline soil.</title>
        <authorList>
            <person name="Sun J.-Q."/>
            <person name="Xu L."/>
        </authorList>
    </citation>
    <scope>NUCLEOTIDE SEQUENCE [LARGE SCALE GENOMIC DNA]</scope>
    <source>
        <strain evidence="8 9">LN3S3</strain>
    </source>
</reference>
<dbReference type="GO" id="GO:0004673">
    <property type="term" value="F:protein histidine kinase activity"/>
    <property type="evidence" value="ECO:0007669"/>
    <property type="project" value="UniProtKB-EC"/>
</dbReference>
<dbReference type="OrthoDB" id="9124519at2"/>
<dbReference type="InterPro" id="IPR013656">
    <property type="entry name" value="PAS_4"/>
</dbReference>
<dbReference type="NCBIfam" id="TIGR00229">
    <property type="entry name" value="sensory_box"/>
    <property type="match status" value="5"/>
</dbReference>
<dbReference type="PANTHER" id="PTHR43304:SF1">
    <property type="entry name" value="PAC DOMAIN-CONTAINING PROTEIN"/>
    <property type="match status" value="1"/>
</dbReference>
<dbReference type="EC" id="2.7.13.3" evidence="2"/>
<dbReference type="InterPro" id="IPR052162">
    <property type="entry name" value="Sensor_kinase/Photoreceptor"/>
</dbReference>
<dbReference type="AlphaFoldDB" id="A0A514CN00"/>
<accession>A0A514CN00</accession>
<evidence type="ECO:0000259" key="6">
    <source>
        <dbReference type="PROSITE" id="PS50112"/>
    </source>
</evidence>
<evidence type="ECO:0000256" key="2">
    <source>
        <dbReference type="ARBA" id="ARBA00012438"/>
    </source>
</evidence>
<evidence type="ECO:0000313" key="9">
    <source>
        <dbReference type="Proteomes" id="UP000316614"/>
    </source>
</evidence>
<dbReference type="Pfam" id="PF08447">
    <property type="entry name" value="PAS_3"/>
    <property type="match status" value="3"/>
</dbReference>
<protein>
    <recommendedName>
        <fullName evidence="2">histidine kinase</fullName>
        <ecNumber evidence="2">2.7.13.3</ecNumber>
    </recommendedName>
</protein>
<evidence type="ECO:0000256" key="5">
    <source>
        <dbReference type="ARBA" id="ARBA00022777"/>
    </source>
</evidence>
<sequence length="1185" mass="136237">MNRHDDSLLQENIFGLSPFPMWIYDLETLRFLAVNKEAERQYGYTNEEFLKMTIADIRPEDEVPKLKKAIEALKSGDVDKDHGLFLHRRKNGTLMKVQIKGSLIKYRQHNAELVIAVDQTERMGLLEELSVQKAKVELIDRGNQLLMESNTLEAAILSLIRLLLKPLVMDRAYYFVGLENRKDKVSKWIRKDYLGDNRLFSMPSVTISGNVHLGTRPRVMDHQDTYWQSLQDLLPVKRLKGTFLFMPIMVNRRCTAFLLLHKSRPMDEEKESYGPFLSSISANISHFAEKWHSYDQMQMSEAKFRALVQGGGELIAVLDKTGRLTYISPSSVNIFGENPEDFQGRDILEFVQPADRHLLSGKMQKAMKTGKARIPAFRALDNKGEIRWFEMKLTNMLGVTGVDGIVANIMDITELKLEQENALMINERYRLATLASKDHIYDMDMESGEVSKMGRALENVFGYPDMGESGYPFTFWKDHIHPEDSRKVLWMLDEFIKSPQKKSLSLNYRFQRANGSYAMVVDYCSAIRDDTGKALRIVGTLRDITKAIHNDRMKNLKFRMSFAIGQPGKLNTSLKRGMGELLDFTGMEMGEVWLKSKDGNHMHLNTSAHKKSRTHHFRSWEHPLNQVTKGQGLPGKVWESATVITWEKLEGNPLFLRSQVAKAAGLSLGIGVPIVHDREIIGVFLVLSAESMDVFRDQRTFLEEIGQQIGAAVKNKLIESELEYFLGISSNLLAIINFEGKIIRSNEAFAKVLGKEQRNISGKHLAAFAIGEDSDRLSAFLDPKDSSGLLEVRMYGEGNQVKWVSWKKNTSNEEKLYYCMGMDITERKKSELALKQAYHRLNSAQRIAKLGYWSRKWEEGVSEWSMETYKIYGVSPKKFIPTYENVLNTFHPQDRHLMEDAPMEELLLGKAMKFTHRIITADDRVRWVTQTVNLLVDEKGSPTQIEGVIQDITEQKEAENRIKLSNERFELAMMATHEMIWDIDHESGNIYRSVALQEKVAYKSTEPFGINNSWMARIEESDRMEAWKSYMLVCGDKTKNYWQKEYKVRTRTGNLVLVRDRCYIIRDEEGMPHRSVGAIEDITAARKHLEIIQVQNSKLREIAWKQSHLVRSPLTNIMIMVNILKEFKSSYMESEREILDHLFAAAENLDEVIHDINSEVLTIENLIIGESGADIHNRDKAKHKN</sequence>
<dbReference type="SMART" id="SM00086">
    <property type="entry name" value="PAC"/>
    <property type="match status" value="6"/>
</dbReference>
<evidence type="ECO:0000256" key="1">
    <source>
        <dbReference type="ARBA" id="ARBA00000085"/>
    </source>
</evidence>
<dbReference type="PROSITE" id="PS50112">
    <property type="entry name" value="PAS"/>
    <property type="match status" value="3"/>
</dbReference>
<dbReference type="InterPro" id="IPR000014">
    <property type="entry name" value="PAS"/>
</dbReference>
<dbReference type="PROSITE" id="PS50113">
    <property type="entry name" value="PAC"/>
    <property type="match status" value="2"/>
</dbReference>
<feature type="domain" description="PAS" evidence="6">
    <location>
        <begin position="300"/>
        <end position="370"/>
    </location>
</feature>
<evidence type="ECO:0000313" key="8">
    <source>
        <dbReference type="EMBL" id="QDH81137.1"/>
    </source>
</evidence>
<dbReference type="SUPFAM" id="SSF55785">
    <property type="entry name" value="PYP-like sensor domain (PAS domain)"/>
    <property type="match status" value="6"/>
</dbReference>
<dbReference type="KEGG" id="echi:FKX85_19715"/>
<dbReference type="InterPro" id="IPR035965">
    <property type="entry name" value="PAS-like_dom_sf"/>
</dbReference>
<gene>
    <name evidence="8" type="ORF">FKX85_19715</name>
</gene>
<dbReference type="InterPro" id="IPR003018">
    <property type="entry name" value="GAF"/>
</dbReference>
<dbReference type="InterPro" id="IPR000700">
    <property type="entry name" value="PAS-assoc_C"/>
</dbReference>
<dbReference type="PANTHER" id="PTHR43304">
    <property type="entry name" value="PHYTOCHROME-LIKE PROTEIN CPH1"/>
    <property type="match status" value="1"/>
</dbReference>
<proteinExistence type="predicted"/>
<dbReference type="Gene3D" id="3.30.450.40">
    <property type="match status" value="1"/>
</dbReference>
<dbReference type="SUPFAM" id="SSF55781">
    <property type="entry name" value="GAF domain-like"/>
    <property type="match status" value="1"/>
</dbReference>
<comment type="catalytic activity">
    <reaction evidence="1">
        <text>ATP + protein L-histidine = ADP + protein N-phospho-L-histidine.</text>
        <dbReference type="EC" id="2.7.13.3"/>
    </reaction>
</comment>
<keyword evidence="4" id="KW-0808">Transferase</keyword>
<feature type="domain" description="PAS" evidence="6">
    <location>
        <begin position="718"/>
        <end position="785"/>
    </location>
</feature>
<evidence type="ECO:0000256" key="3">
    <source>
        <dbReference type="ARBA" id="ARBA00022553"/>
    </source>
</evidence>
<dbReference type="InterPro" id="IPR029016">
    <property type="entry name" value="GAF-like_dom_sf"/>
</dbReference>
<name>A0A514CN00_9BACT</name>
<dbReference type="Gene3D" id="2.10.70.100">
    <property type="match status" value="1"/>
</dbReference>
<dbReference type="Pfam" id="PF13426">
    <property type="entry name" value="PAS_9"/>
    <property type="match status" value="2"/>
</dbReference>
<organism evidence="8 9">
    <name type="scientific">Echinicola soli</name>
    <dbReference type="NCBI Taxonomy" id="2591634"/>
    <lineage>
        <taxon>Bacteria</taxon>
        <taxon>Pseudomonadati</taxon>
        <taxon>Bacteroidota</taxon>
        <taxon>Cytophagia</taxon>
        <taxon>Cytophagales</taxon>
        <taxon>Cyclobacteriaceae</taxon>
        <taxon>Echinicola</taxon>
    </lineage>
</organism>
<evidence type="ECO:0000259" key="7">
    <source>
        <dbReference type="PROSITE" id="PS50113"/>
    </source>
</evidence>
<dbReference type="Pfam" id="PF13185">
    <property type="entry name" value="GAF_2"/>
    <property type="match status" value="1"/>
</dbReference>
<keyword evidence="5" id="KW-0418">Kinase</keyword>
<dbReference type="CDD" id="cd00130">
    <property type="entry name" value="PAS"/>
    <property type="match status" value="4"/>
</dbReference>
<dbReference type="RefSeq" id="WP_141616352.1">
    <property type="nucleotide sequence ID" value="NZ_CP041253.1"/>
</dbReference>
<feature type="domain" description="PAC" evidence="7">
    <location>
        <begin position="912"/>
        <end position="964"/>
    </location>
</feature>
<keyword evidence="9" id="KW-1185">Reference proteome</keyword>
<feature type="domain" description="PAS" evidence="6">
    <location>
        <begin position="20"/>
        <end position="77"/>
    </location>
</feature>
<evidence type="ECO:0000256" key="4">
    <source>
        <dbReference type="ARBA" id="ARBA00022679"/>
    </source>
</evidence>
<dbReference type="SMART" id="SM00091">
    <property type="entry name" value="PAS"/>
    <property type="match status" value="5"/>
</dbReference>
<feature type="domain" description="PAC" evidence="7">
    <location>
        <begin position="504"/>
        <end position="556"/>
    </location>
</feature>
<dbReference type="EMBL" id="CP041253">
    <property type="protein sequence ID" value="QDH81137.1"/>
    <property type="molecule type" value="Genomic_DNA"/>
</dbReference>
<dbReference type="InterPro" id="IPR013655">
    <property type="entry name" value="PAS_fold_3"/>
</dbReference>